<feature type="transmembrane region" description="Helical" evidence="8">
    <location>
        <begin position="150"/>
        <end position="167"/>
    </location>
</feature>
<feature type="binding site" evidence="7">
    <location>
        <position position="201"/>
    </location>
    <ligand>
        <name>Mg(2+)</name>
        <dbReference type="ChEBI" id="CHEBI:18420"/>
    </ligand>
</feature>
<evidence type="ECO:0000256" key="2">
    <source>
        <dbReference type="ARBA" id="ARBA00022475"/>
    </source>
</evidence>
<dbReference type="Proteomes" id="UP000331127">
    <property type="component" value="Unassembled WGS sequence"/>
</dbReference>
<feature type="transmembrane region" description="Helical" evidence="8">
    <location>
        <begin position="197"/>
        <end position="219"/>
    </location>
</feature>
<dbReference type="GO" id="GO:0044038">
    <property type="term" value="P:cell wall macromolecule biosynthetic process"/>
    <property type="evidence" value="ECO:0007669"/>
    <property type="project" value="TreeGrafter"/>
</dbReference>
<comment type="subcellular location">
    <subcellularLocation>
        <location evidence="1">Cell membrane</location>
        <topology evidence="1">Multi-pass membrane protein</topology>
    </subcellularLocation>
</comment>
<feature type="transmembrane region" description="Helical" evidence="8">
    <location>
        <begin position="305"/>
        <end position="328"/>
    </location>
</feature>
<dbReference type="AlphaFoldDB" id="A0A5M3X3U1"/>
<evidence type="ECO:0000313" key="9">
    <source>
        <dbReference type="EMBL" id="GES14321.1"/>
    </source>
</evidence>
<dbReference type="PANTHER" id="PTHR22926:SF3">
    <property type="entry name" value="UNDECAPRENYL-PHOSPHATE ALPHA-N-ACETYLGLUCOSAMINYL 1-PHOSPHATE TRANSFERASE"/>
    <property type="match status" value="1"/>
</dbReference>
<evidence type="ECO:0000313" key="10">
    <source>
        <dbReference type="Proteomes" id="UP000331127"/>
    </source>
</evidence>
<evidence type="ECO:0008006" key="11">
    <source>
        <dbReference type="Google" id="ProtNLM"/>
    </source>
</evidence>
<organism evidence="9 10">
    <name type="scientific">Acrocarpospora macrocephala</name>
    <dbReference type="NCBI Taxonomy" id="150177"/>
    <lineage>
        <taxon>Bacteria</taxon>
        <taxon>Bacillati</taxon>
        <taxon>Actinomycetota</taxon>
        <taxon>Actinomycetes</taxon>
        <taxon>Streptosporangiales</taxon>
        <taxon>Streptosporangiaceae</taxon>
        <taxon>Acrocarpospora</taxon>
    </lineage>
</organism>
<reference evidence="9 10" key="1">
    <citation type="submission" date="2019-10" db="EMBL/GenBank/DDBJ databases">
        <title>Whole genome shotgun sequence of Acrocarpospora macrocephala NBRC 16266.</title>
        <authorList>
            <person name="Ichikawa N."/>
            <person name="Kimura A."/>
            <person name="Kitahashi Y."/>
            <person name="Komaki H."/>
            <person name="Oguchi A."/>
        </authorList>
    </citation>
    <scope>NUCLEOTIDE SEQUENCE [LARGE SCALE GENOMIC DNA]</scope>
    <source>
        <strain evidence="9 10">NBRC 16266</strain>
    </source>
</reference>
<keyword evidence="10" id="KW-1185">Reference proteome</keyword>
<evidence type="ECO:0000256" key="4">
    <source>
        <dbReference type="ARBA" id="ARBA00022692"/>
    </source>
</evidence>
<name>A0A5M3X3U1_9ACTN</name>
<feature type="transmembrane region" description="Helical" evidence="8">
    <location>
        <begin position="277"/>
        <end position="299"/>
    </location>
</feature>
<keyword evidence="3" id="KW-0808">Transferase</keyword>
<keyword evidence="6 8" id="KW-0472">Membrane</keyword>
<evidence type="ECO:0000256" key="1">
    <source>
        <dbReference type="ARBA" id="ARBA00004651"/>
    </source>
</evidence>
<dbReference type="InterPro" id="IPR000715">
    <property type="entry name" value="Glycosyl_transferase_4"/>
</dbReference>
<proteinExistence type="predicted"/>
<evidence type="ECO:0000256" key="6">
    <source>
        <dbReference type="ARBA" id="ARBA00023136"/>
    </source>
</evidence>
<dbReference type="EMBL" id="BLAE01000057">
    <property type="protein sequence ID" value="GES14321.1"/>
    <property type="molecule type" value="Genomic_DNA"/>
</dbReference>
<dbReference type="RefSeq" id="WP_170322889.1">
    <property type="nucleotide sequence ID" value="NZ_BAAAHL010000076.1"/>
</dbReference>
<evidence type="ECO:0000256" key="3">
    <source>
        <dbReference type="ARBA" id="ARBA00022679"/>
    </source>
</evidence>
<keyword evidence="2" id="KW-1003">Cell membrane</keyword>
<feature type="transmembrane region" description="Helical" evidence="8">
    <location>
        <begin position="225"/>
        <end position="245"/>
    </location>
</feature>
<accession>A0A5M3X3U1</accession>
<dbReference type="PANTHER" id="PTHR22926">
    <property type="entry name" value="PHOSPHO-N-ACETYLMURAMOYL-PENTAPEPTIDE-TRANSFERASE"/>
    <property type="match status" value="1"/>
</dbReference>
<feature type="binding site" evidence="7">
    <location>
        <position position="141"/>
    </location>
    <ligand>
        <name>Mg(2+)</name>
        <dbReference type="ChEBI" id="CHEBI:18420"/>
    </ligand>
</feature>
<evidence type="ECO:0000256" key="5">
    <source>
        <dbReference type="ARBA" id="ARBA00022989"/>
    </source>
</evidence>
<keyword evidence="7" id="KW-0460">Magnesium</keyword>
<keyword evidence="7" id="KW-0479">Metal-binding</keyword>
<sequence>MSLAVSVGTVVSAAAIGAAATVPVRKFALWTRLTDRPGGHKAHRRPTPYLGGLAILIATLPPVAFQAGNPAVRAVILGAAVLALVGLIDDLRPLGPLPRLLVETLAALAVVFNGVQAPVTGTWLDIPLTTIWIVVVTNSYNLLDNMDGALSAVAVATCGMLAVAAFVTGAPAAAVIPLALAGACAGFLVHNWTPARIFMGDCGSLFIGFAIACSAVLVFDAPGQAPAGLLLVTFVATVDTLVVVVSRRRAGRSVMCGGTDHVTHRLRRLGLSVSQTVLVLAAVTTLTCGLACAVAVLALAPLLALALAVGSGLVLVVLLQGVDAYPAARPALQPSRR</sequence>
<dbReference type="GO" id="GO:0016780">
    <property type="term" value="F:phosphotransferase activity, for other substituted phosphate groups"/>
    <property type="evidence" value="ECO:0007669"/>
    <property type="project" value="InterPro"/>
</dbReference>
<evidence type="ECO:0000256" key="8">
    <source>
        <dbReference type="SAM" id="Phobius"/>
    </source>
</evidence>
<comment type="caution">
    <text evidence="9">The sequence shown here is derived from an EMBL/GenBank/DDBJ whole genome shotgun (WGS) entry which is preliminary data.</text>
</comment>
<gene>
    <name evidence="9" type="ORF">Amac_079180</name>
</gene>
<feature type="transmembrane region" description="Helical" evidence="8">
    <location>
        <begin position="123"/>
        <end position="143"/>
    </location>
</feature>
<dbReference type="GO" id="GO:0071555">
    <property type="term" value="P:cell wall organization"/>
    <property type="evidence" value="ECO:0007669"/>
    <property type="project" value="TreeGrafter"/>
</dbReference>
<evidence type="ECO:0000256" key="7">
    <source>
        <dbReference type="PIRSR" id="PIRSR600715-1"/>
    </source>
</evidence>
<keyword evidence="4 8" id="KW-0812">Transmembrane</keyword>
<dbReference type="GO" id="GO:0046872">
    <property type="term" value="F:metal ion binding"/>
    <property type="evidence" value="ECO:0007669"/>
    <property type="project" value="UniProtKB-KW"/>
</dbReference>
<keyword evidence="5 8" id="KW-1133">Transmembrane helix</keyword>
<dbReference type="GO" id="GO:0005886">
    <property type="term" value="C:plasma membrane"/>
    <property type="evidence" value="ECO:0007669"/>
    <property type="project" value="UniProtKB-SubCell"/>
</dbReference>
<dbReference type="GO" id="GO:0009103">
    <property type="term" value="P:lipopolysaccharide biosynthetic process"/>
    <property type="evidence" value="ECO:0007669"/>
    <property type="project" value="TreeGrafter"/>
</dbReference>
<feature type="transmembrane region" description="Helical" evidence="8">
    <location>
        <begin position="71"/>
        <end position="88"/>
    </location>
</feature>
<feature type="transmembrane region" description="Helical" evidence="8">
    <location>
        <begin position="173"/>
        <end position="190"/>
    </location>
</feature>
<dbReference type="CDD" id="cd06853">
    <property type="entry name" value="GT_WecA_like"/>
    <property type="match status" value="1"/>
</dbReference>
<protein>
    <recommendedName>
        <fullName evidence="11">Undecaprenyl-phosphate alpha-N-acetylglucosaminyl 1-phosphate transferase</fullName>
    </recommendedName>
</protein>
<comment type="cofactor">
    <cofactor evidence="7">
        <name>Mg(2+)</name>
        <dbReference type="ChEBI" id="CHEBI:18420"/>
    </cofactor>
</comment>
<dbReference type="Pfam" id="PF00953">
    <property type="entry name" value="Glycos_transf_4"/>
    <property type="match status" value="1"/>
</dbReference>